<dbReference type="Gene3D" id="3.40.50.140">
    <property type="match status" value="1"/>
</dbReference>
<evidence type="ECO:0000256" key="3">
    <source>
        <dbReference type="ARBA" id="ARBA00012891"/>
    </source>
</evidence>
<dbReference type="GO" id="GO:0003677">
    <property type="term" value="F:DNA binding"/>
    <property type="evidence" value="ECO:0007669"/>
    <property type="project" value="UniProtKB-KW"/>
</dbReference>
<dbReference type="OrthoDB" id="430051at2759"/>
<evidence type="ECO:0000256" key="6">
    <source>
        <dbReference type="ARBA" id="ARBA00023235"/>
    </source>
</evidence>
<evidence type="ECO:0000256" key="1">
    <source>
        <dbReference type="ARBA" id="ARBA00000213"/>
    </source>
</evidence>
<dbReference type="FunFam" id="1.10.290.10:FF:000001">
    <property type="entry name" value="DNA topoisomerase"/>
    <property type="match status" value="1"/>
</dbReference>
<dbReference type="GO" id="GO:0006281">
    <property type="term" value="P:DNA repair"/>
    <property type="evidence" value="ECO:0007669"/>
    <property type="project" value="TreeGrafter"/>
</dbReference>
<evidence type="ECO:0000259" key="9">
    <source>
        <dbReference type="PROSITE" id="PS52039"/>
    </source>
</evidence>
<dbReference type="InterPro" id="IPR006171">
    <property type="entry name" value="TOPRIM_dom"/>
</dbReference>
<name>A0A2C6KGD1_9APIC</name>
<evidence type="ECO:0000313" key="11">
    <source>
        <dbReference type="Proteomes" id="UP000221165"/>
    </source>
</evidence>
<comment type="caution">
    <text evidence="10">The sequence shown here is derived from an EMBL/GenBank/DDBJ whole genome shotgun (WGS) entry which is preliminary data.</text>
</comment>
<dbReference type="GO" id="GO:0003917">
    <property type="term" value="F:DNA topoisomerase type I (single strand cut, ATP-independent) activity"/>
    <property type="evidence" value="ECO:0007669"/>
    <property type="project" value="UniProtKB-EC"/>
</dbReference>
<dbReference type="Gene3D" id="1.10.290.10">
    <property type="entry name" value="Topoisomerase I, domain 4"/>
    <property type="match status" value="1"/>
</dbReference>
<evidence type="ECO:0000256" key="4">
    <source>
        <dbReference type="ARBA" id="ARBA00023029"/>
    </source>
</evidence>
<dbReference type="InterPro" id="IPR023406">
    <property type="entry name" value="Topo_IA_AS"/>
</dbReference>
<evidence type="ECO:0000256" key="7">
    <source>
        <dbReference type="RuleBase" id="RU362092"/>
    </source>
</evidence>
<dbReference type="PROSITE" id="PS52039">
    <property type="entry name" value="TOPO_IA_2"/>
    <property type="match status" value="1"/>
</dbReference>
<dbReference type="GeneID" id="94433326"/>
<comment type="catalytic activity">
    <reaction evidence="1 7">
        <text>ATP-independent breakage of single-stranded DNA, followed by passage and rejoining.</text>
        <dbReference type="EC" id="5.6.2.1"/>
    </reaction>
</comment>
<reference evidence="10 11" key="1">
    <citation type="journal article" date="2017" name="Int. J. Parasitol.">
        <title>The genome of the protozoan parasite Cystoisospora suis and a reverse vaccinology approach to identify vaccine candidates.</title>
        <authorList>
            <person name="Palmieri N."/>
            <person name="Shrestha A."/>
            <person name="Ruttkowski B."/>
            <person name="Beck T."/>
            <person name="Vogl C."/>
            <person name="Tomley F."/>
            <person name="Blake D.P."/>
            <person name="Joachim A."/>
        </authorList>
    </citation>
    <scope>NUCLEOTIDE SEQUENCE [LARGE SCALE GENOMIC DNA]</scope>
    <source>
        <strain evidence="10 11">Wien I</strain>
    </source>
</reference>
<keyword evidence="4 7" id="KW-0799">Topoisomerase</keyword>
<dbReference type="InterPro" id="IPR000380">
    <property type="entry name" value="Topo_IA"/>
</dbReference>
<feature type="domain" description="Topo IA-type catalytic" evidence="9">
    <location>
        <begin position="81"/>
        <end position="442"/>
    </location>
</feature>
<dbReference type="GO" id="GO:0031422">
    <property type="term" value="C:RecQ family helicase-topoisomerase III complex"/>
    <property type="evidence" value="ECO:0007669"/>
    <property type="project" value="TreeGrafter"/>
</dbReference>
<dbReference type="Proteomes" id="UP000221165">
    <property type="component" value="Unassembled WGS sequence"/>
</dbReference>
<evidence type="ECO:0000256" key="5">
    <source>
        <dbReference type="ARBA" id="ARBA00023125"/>
    </source>
</evidence>
<accession>A0A2C6KGD1</accession>
<organism evidence="10 11">
    <name type="scientific">Cystoisospora suis</name>
    <dbReference type="NCBI Taxonomy" id="483139"/>
    <lineage>
        <taxon>Eukaryota</taxon>
        <taxon>Sar</taxon>
        <taxon>Alveolata</taxon>
        <taxon>Apicomplexa</taxon>
        <taxon>Conoidasida</taxon>
        <taxon>Coccidia</taxon>
        <taxon>Eucoccidiorida</taxon>
        <taxon>Eimeriorina</taxon>
        <taxon>Sarcocystidae</taxon>
        <taxon>Cystoisospora</taxon>
    </lineage>
</organism>
<dbReference type="InterPro" id="IPR013825">
    <property type="entry name" value="Topo_IA_cen_sub2"/>
</dbReference>
<dbReference type="InterPro" id="IPR003602">
    <property type="entry name" value="Topo_IA_DNA-bd_dom"/>
</dbReference>
<dbReference type="PRINTS" id="PR00417">
    <property type="entry name" value="PRTPISMRASEI"/>
</dbReference>
<dbReference type="Pfam" id="PF01131">
    <property type="entry name" value="Topoisom_bac"/>
    <property type="match status" value="1"/>
</dbReference>
<keyword evidence="6 7" id="KW-0413">Isomerase</keyword>
<proteinExistence type="inferred from homology"/>
<comment type="similarity">
    <text evidence="2 7">Belongs to the type IA topoisomerase family.</text>
</comment>
<evidence type="ECO:0000259" key="8">
    <source>
        <dbReference type="PROSITE" id="PS50880"/>
    </source>
</evidence>
<dbReference type="AlphaFoldDB" id="A0A2C6KGD1"/>
<dbReference type="PROSITE" id="PS00396">
    <property type="entry name" value="TOPO_IA_1"/>
    <property type="match status" value="1"/>
</dbReference>
<sequence length="442" mass="50534">PVEKKVSDDARDVQKNLTEWAKKCQWLILWLDCDREGENIAFEVVSVCTKANTRLKVFRATFSALTRADIEQACRTLHPPDQNQSDAVDTRSEIDLRIGASFTRFLTLRYRSKVQLPSPTVSYGPCQSPTLGFVVDRFVEVESFVREPFWSIKVTIHKEDTARGPDAPPVAVNFTWERQRLFDRLCVLILYEACLEQPLATVTEVKGSETRRRRPVPLCTVEMHKAASRKLRMTSAQCMSVAEALYQRGIISYPRTETEVFAPTMDLVSLVEPHKDSSVWGEYARRLTDGGEFQWPRDGPRDDKAHPPIHPLKLMEKSDLENDDEWKLYEFITRHFLACCSEDALGFETRVTIDIAGENFYTTGLTVLERRWLDVYPYEQWSGAYVPRFLQGETVMPSSITVSESYTEPPPLLSEADLIDLMDKNGIGTDATMHDHIKTIQV</sequence>
<dbReference type="GO" id="GO:0006310">
    <property type="term" value="P:DNA recombination"/>
    <property type="evidence" value="ECO:0007669"/>
    <property type="project" value="TreeGrafter"/>
</dbReference>
<comment type="function">
    <text evidence="7">Introduces a single-strand break via transesterification at a target site in duplex DNA. Releases the supercoiling and torsional tension of DNA introduced during the DNA replication and transcription by transiently cleaving and rejoining one strand of the DNA duplex. The scissile phosphodiester is attacked by the catalytic tyrosine of the enzyme, resulting in the formation of a DNA-(5'-phosphotyrosyl)-enzyme intermediate and the expulsion of a 3'-OH DNA strand.</text>
</comment>
<dbReference type="Gene3D" id="1.10.460.10">
    <property type="entry name" value="Topoisomerase I, domain 2"/>
    <property type="match status" value="1"/>
</dbReference>
<dbReference type="InterPro" id="IPR013497">
    <property type="entry name" value="Topo_IA_cen"/>
</dbReference>
<dbReference type="SUPFAM" id="SSF56712">
    <property type="entry name" value="Prokaryotic type I DNA topoisomerase"/>
    <property type="match status" value="1"/>
</dbReference>
<feature type="domain" description="Toprim" evidence="8">
    <location>
        <begin position="1"/>
        <end position="63"/>
    </location>
</feature>
<dbReference type="GO" id="GO:0006265">
    <property type="term" value="P:DNA topological change"/>
    <property type="evidence" value="ECO:0007669"/>
    <property type="project" value="InterPro"/>
</dbReference>
<dbReference type="InterPro" id="IPR003601">
    <property type="entry name" value="Topo_IA_2"/>
</dbReference>
<dbReference type="PROSITE" id="PS50880">
    <property type="entry name" value="TOPRIM"/>
    <property type="match status" value="1"/>
</dbReference>
<protein>
    <recommendedName>
        <fullName evidence="3 7">DNA topoisomerase</fullName>
        <ecNumber evidence="3 7">5.6.2.1</ecNumber>
    </recommendedName>
</protein>
<dbReference type="PANTHER" id="PTHR11390">
    <property type="entry name" value="PROKARYOTIC DNA TOPOISOMERASE"/>
    <property type="match status" value="1"/>
</dbReference>
<dbReference type="Gene3D" id="2.70.20.10">
    <property type="entry name" value="Topoisomerase I, domain 3"/>
    <property type="match status" value="1"/>
</dbReference>
<dbReference type="SMART" id="SM00437">
    <property type="entry name" value="TOP1Ac"/>
    <property type="match status" value="1"/>
</dbReference>
<dbReference type="RefSeq" id="XP_067917909.1">
    <property type="nucleotide sequence ID" value="XM_068070115.1"/>
</dbReference>
<dbReference type="InterPro" id="IPR013826">
    <property type="entry name" value="Topo_IA_cen_sub3"/>
</dbReference>
<keyword evidence="5 7" id="KW-0238">DNA-binding</keyword>
<dbReference type="GO" id="GO:0005634">
    <property type="term" value="C:nucleus"/>
    <property type="evidence" value="ECO:0007669"/>
    <property type="project" value="TreeGrafter"/>
</dbReference>
<evidence type="ECO:0000313" key="10">
    <source>
        <dbReference type="EMBL" id="PHJ16179.1"/>
    </source>
</evidence>
<dbReference type="InterPro" id="IPR023405">
    <property type="entry name" value="Topo_IA_core_domain"/>
</dbReference>
<dbReference type="EMBL" id="MIGC01006514">
    <property type="protein sequence ID" value="PHJ16179.1"/>
    <property type="molecule type" value="Genomic_DNA"/>
</dbReference>
<dbReference type="VEuPathDB" id="ToxoDB:CSUI_010008"/>
<keyword evidence="11" id="KW-1185">Reference proteome</keyword>
<gene>
    <name evidence="10" type="ORF">CSUI_010008</name>
</gene>
<dbReference type="SMART" id="SM00436">
    <property type="entry name" value="TOP1Bc"/>
    <property type="match status" value="1"/>
</dbReference>
<dbReference type="EC" id="5.6.2.1" evidence="3 7"/>
<dbReference type="Pfam" id="PF01751">
    <property type="entry name" value="Toprim"/>
    <property type="match status" value="1"/>
</dbReference>
<feature type="non-terminal residue" evidence="10">
    <location>
        <position position="1"/>
    </location>
</feature>
<dbReference type="CDD" id="cd00186">
    <property type="entry name" value="TOP1Ac"/>
    <property type="match status" value="1"/>
</dbReference>
<feature type="non-terminal residue" evidence="10">
    <location>
        <position position="442"/>
    </location>
</feature>
<dbReference type="InterPro" id="IPR013824">
    <property type="entry name" value="Topo_IA_cen_sub1"/>
</dbReference>
<evidence type="ECO:0000256" key="2">
    <source>
        <dbReference type="ARBA" id="ARBA00009446"/>
    </source>
</evidence>
<dbReference type="PANTHER" id="PTHR11390:SF21">
    <property type="entry name" value="DNA TOPOISOMERASE 3-ALPHA"/>
    <property type="match status" value="1"/>
</dbReference>